<evidence type="ECO:0000313" key="7">
    <source>
        <dbReference type="Proteomes" id="UP000002218"/>
    </source>
</evidence>
<dbReference type="STRING" id="479431.Namu_4320"/>
<evidence type="ECO:0000256" key="1">
    <source>
        <dbReference type="ARBA" id="ARBA00022729"/>
    </source>
</evidence>
<dbReference type="HOGENOM" id="CLU_019602_18_1_11"/>
<feature type="region of interest" description="Disordered" evidence="2">
    <location>
        <begin position="33"/>
        <end position="59"/>
    </location>
</feature>
<organism evidence="6 7">
    <name type="scientific">Nakamurella multipartita (strain ATCC 700099 / DSM 44233 / CIP 104796 / JCM 9543 / NBRC 105858 / Y-104)</name>
    <name type="common">Microsphaera multipartita</name>
    <dbReference type="NCBI Taxonomy" id="479431"/>
    <lineage>
        <taxon>Bacteria</taxon>
        <taxon>Bacillati</taxon>
        <taxon>Actinomycetota</taxon>
        <taxon>Actinomycetes</taxon>
        <taxon>Nakamurellales</taxon>
        <taxon>Nakamurellaceae</taxon>
        <taxon>Nakamurella</taxon>
    </lineage>
</organism>
<keyword evidence="7" id="KW-1185">Reference proteome</keyword>
<dbReference type="PROSITE" id="PS51257">
    <property type="entry name" value="PROKAR_LIPOPROTEIN"/>
    <property type="match status" value="1"/>
</dbReference>
<evidence type="ECO:0000256" key="3">
    <source>
        <dbReference type="SAM" id="SignalP"/>
    </source>
</evidence>
<dbReference type="InParanoid" id="C8XJP7"/>
<gene>
    <name evidence="6" type="ordered locus">Namu_4320</name>
</gene>
<dbReference type="Pfam" id="PF00497">
    <property type="entry name" value="SBP_bac_3"/>
    <property type="match status" value="1"/>
</dbReference>
<dbReference type="RefSeq" id="WP_015749433.1">
    <property type="nucleotide sequence ID" value="NC_013235.1"/>
</dbReference>
<dbReference type="SMART" id="SM00062">
    <property type="entry name" value="PBPb"/>
    <property type="match status" value="1"/>
</dbReference>
<dbReference type="InterPro" id="IPR001638">
    <property type="entry name" value="Solute-binding_3/MltF_N"/>
</dbReference>
<sequence length="337" mass="34364" precursor="true">MSFFEKFRVRPMLAGGAALAIVLATAACGASTTPPGSTTAASSAGSAASSGAATSGAEAESVPTPLNLNLAKVDSLNAMLPDKFKQSGTIIVATDPTYPPNEFLPEGSNTPVGMDIDLINAVGQVLGLTVTVEPASFDGIIAGLNAGRYDVGISSFTDTKEREQSVNFVTYFTAGTSIMVPAGNPKNIQSATDLCGLPVGAQNGTTQLDQLTDATVEGSVVKACQDAGKEPPVAQGFPKQTDVNAALVAGRIDAYMADSPVVDYAVKVTGDRFQKVGGDEGAAPYGIAIPKEPAELTPAIQAAMQHLIDTGAYTKILDNWGLTGGAVTTSQINGAIY</sequence>
<dbReference type="SUPFAM" id="SSF53850">
    <property type="entry name" value="Periplasmic binding protein-like II"/>
    <property type="match status" value="1"/>
</dbReference>
<dbReference type="PANTHER" id="PTHR35936">
    <property type="entry name" value="MEMBRANE-BOUND LYTIC MUREIN TRANSGLYCOSYLASE F"/>
    <property type="match status" value="1"/>
</dbReference>
<keyword evidence="1 3" id="KW-0732">Signal</keyword>
<evidence type="ECO:0000259" key="5">
    <source>
        <dbReference type="SMART" id="SM00079"/>
    </source>
</evidence>
<dbReference type="InterPro" id="IPR001320">
    <property type="entry name" value="Iontro_rcpt_C"/>
</dbReference>
<dbReference type="KEGG" id="nml:Namu_4320"/>
<dbReference type="OrthoDB" id="4633994at2"/>
<dbReference type="Proteomes" id="UP000002218">
    <property type="component" value="Chromosome"/>
</dbReference>
<feature type="domain" description="Ionotropic glutamate receptor C-terminal" evidence="5">
    <location>
        <begin position="89"/>
        <end position="324"/>
    </location>
</feature>
<dbReference type="SMART" id="SM00079">
    <property type="entry name" value="PBPe"/>
    <property type="match status" value="1"/>
</dbReference>
<feature type="domain" description="Solute-binding protein family 3/N-terminal" evidence="4">
    <location>
        <begin position="89"/>
        <end position="324"/>
    </location>
</feature>
<name>C8XJP7_NAKMY</name>
<dbReference type="GO" id="GO:0015276">
    <property type="term" value="F:ligand-gated monoatomic ion channel activity"/>
    <property type="evidence" value="ECO:0007669"/>
    <property type="project" value="InterPro"/>
</dbReference>
<protein>
    <submittedName>
        <fullName evidence="6">Extracellular solute-binding protein family 3</fullName>
    </submittedName>
</protein>
<accession>C8XJP7</accession>
<dbReference type="PANTHER" id="PTHR35936:SF17">
    <property type="entry name" value="ARGININE-BINDING EXTRACELLULAR PROTEIN ARTP"/>
    <property type="match status" value="1"/>
</dbReference>
<evidence type="ECO:0000313" key="6">
    <source>
        <dbReference type="EMBL" id="ACV80608.1"/>
    </source>
</evidence>
<proteinExistence type="predicted"/>
<dbReference type="eggNOG" id="COG0834">
    <property type="taxonomic scope" value="Bacteria"/>
</dbReference>
<dbReference type="Gene3D" id="3.40.190.10">
    <property type="entry name" value="Periplasmic binding protein-like II"/>
    <property type="match status" value="2"/>
</dbReference>
<evidence type="ECO:0000256" key="2">
    <source>
        <dbReference type="SAM" id="MobiDB-lite"/>
    </source>
</evidence>
<feature type="chain" id="PRO_5038999514" evidence="3">
    <location>
        <begin position="27"/>
        <end position="337"/>
    </location>
</feature>
<dbReference type="EMBL" id="CP001737">
    <property type="protein sequence ID" value="ACV80608.1"/>
    <property type="molecule type" value="Genomic_DNA"/>
</dbReference>
<dbReference type="CDD" id="cd01004">
    <property type="entry name" value="PBP2_MidA_like"/>
    <property type="match status" value="1"/>
</dbReference>
<reference evidence="7" key="1">
    <citation type="submission" date="2009-09" db="EMBL/GenBank/DDBJ databases">
        <title>The complete genome of Nakamurella multipartita DSM 44233.</title>
        <authorList>
            <consortium name="US DOE Joint Genome Institute (JGI-PGF)"/>
            <person name="Lucas S."/>
            <person name="Copeland A."/>
            <person name="Lapidus A."/>
            <person name="Glavina del Rio T."/>
            <person name="Dalin E."/>
            <person name="Tice H."/>
            <person name="Bruce D."/>
            <person name="Goodwin L."/>
            <person name="Pitluck S."/>
            <person name="Kyrpides N."/>
            <person name="Mavromatis K."/>
            <person name="Ivanova N."/>
            <person name="Ovchinnikova G."/>
            <person name="Sims D."/>
            <person name="Meincke L."/>
            <person name="Brettin T."/>
            <person name="Detter J.C."/>
            <person name="Han C."/>
            <person name="Larimer F."/>
            <person name="Land M."/>
            <person name="Hauser L."/>
            <person name="Markowitz V."/>
            <person name="Cheng J.-F."/>
            <person name="Hugenholtz P."/>
            <person name="Woyke T."/>
            <person name="Wu D."/>
            <person name="Klenk H.-P."/>
            <person name="Eisen J.A."/>
        </authorList>
    </citation>
    <scope>NUCLEOTIDE SEQUENCE [LARGE SCALE GENOMIC DNA]</scope>
    <source>
        <strain evidence="7">ATCC 700099 / DSM 44233 / CIP 104796 / JCM 9543 / NBRC 105858 / Y-104</strain>
    </source>
</reference>
<dbReference type="GO" id="GO:0016020">
    <property type="term" value="C:membrane"/>
    <property type="evidence" value="ECO:0007669"/>
    <property type="project" value="InterPro"/>
</dbReference>
<reference evidence="6 7" key="2">
    <citation type="journal article" date="2010" name="Stand. Genomic Sci.">
        <title>Complete genome sequence of Nakamurella multipartita type strain (Y-104).</title>
        <authorList>
            <person name="Tice H."/>
            <person name="Mayilraj S."/>
            <person name="Sims D."/>
            <person name="Lapidus A."/>
            <person name="Nolan M."/>
            <person name="Lucas S."/>
            <person name="Glavina Del Rio T."/>
            <person name="Copeland A."/>
            <person name="Cheng J.F."/>
            <person name="Meincke L."/>
            <person name="Bruce D."/>
            <person name="Goodwin L."/>
            <person name="Pitluck S."/>
            <person name="Ivanova N."/>
            <person name="Mavromatis K."/>
            <person name="Ovchinnikova G."/>
            <person name="Pati A."/>
            <person name="Chen A."/>
            <person name="Palaniappan K."/>
            <person name="Land M."/>
            <person name="Hauser L."/>
            <person name="Chang Y.J."/>
            <person name="Jeffries C.D."/>
            <person name="Detter J.C."/>
            <person name="Brettin T."/>
            <person name="Rohde M."/>
            <person name="Goker M."/>
            <person name="Bristow J."/>
            <person name="Eisen J.A."/>
            <person name="Markowitz V."/>
            <person name="Hugenholtz P."/>
            <person name="Kyrpides N.C."/>
            <person name="Klenk H.P."/>
            <person name="Chen F."/>
        </authorList>
    </citation>
    <scope>NUCLEOTIDE SEQUENCE [LARGE SCALE GENOMIC DNA]</scope>
    <source>
        <strain evidence="7">ATCC 700099 / DSM 44233 / CIP 104796 / JCM 9543 / NBRC 105858 / Y-104</strain>
    </source>
</reference>
<feature type="signal peptide" evidence="3">
    <location>
        <begin position="1"/>
        <end position="26"/>
    </location>
</feature>
<dbReference type="AlphaFoldDB" id="C8XJP7"/>
<evidence type="ECO:0000259" key="4">
    <source>
        <dbReference type="SMART" id="SM00062"/>
    </source>
</evidence>